<evidence type="ECO:0000256" key="3">
    <source>
        <dbReference type="ARBA" id="ARBA00022692"/>
    </source>
</evidence>
<protein>
    <submittedName>
        <fullName evidence="8">MFS transporter</fullName>
    </submittedName>
</protein>
<dbReference type="SUPFAM" id="SSF103473">
    <property type="entry name" value="MFS general substrate transporter"/>
    <property type="match status" value="1"/>
</dbReference>
<evidence type="ECO:0000256" key="6">
    <source>
        <dbReference type="SAM" id="Phobius"/>
    </source>
</evidence>
<feature type="domain" description="Major facilitator superfamily (MFS) profile" evidence="7">
    <location>
        <begin position="1"/>
        <end position="395"/>
    </location>
</feature>
<sequence>MAQRQRFLQFWWGQTASLLGDTTCLALLPLIAGLHLSASPGQMGILGFAISLPFLLLALPAGVLVDRVSRRRVLILADLVRAAAMAGLMLAMFFDALSLPALYLTALTVASATLFFDVAAQSILPELVSADGYVGANSGLELSRSAGTAGGPALAASLLQAFGALAPLAVSMLFYLGAAGLYAGLPERSRPVAPHSGALREVAEGMAFVVRHPVLRALTLCALLWNVAWFVFNTVFVLHAGSSLGLSAGEIGIALSLQGVGMGMGALIARPLVGRLGIGISLLVGPVTSAAALPVLLLAGPGTALPMAGAALFLLGIGPSVWTVTQTSLRQAVTPSSLLGRVNATIRFATAGMRPLGAILGGALGSLIGIEATVAAAGLLFGLCILPVALSSAARLKIMPGAA</sequence>
<feature type="transmembrane region" description="Helical" evidence="6">
    <location>
        <begin position="374"/>
        <end position="394"/>
    </location>
</feature>
<dbReference type="Gene3D" id="1.20.1250.20">
    <property type="entry name" value="MFS general substrate transporter like domains"/>
    <property type="match status" value="1"/>
</dbReference>
<evidence type="ECO:0000313" key="8">
    <source>
        <dbReference type="EMBL" id="MFD2265273.1"/>
    </source>
</evidence>
<feature type="transmembrane region" description="Helical" evidence="6">
    <location>
        <begin position="12"/>
        <end position="32"/>
    </location>
</feature>
<evidence type="ECO:0000259" key="7">
    <source>
        <dbReference type="PROSITE" id="PS50850"/>
    </source>
</evidence>
<keyword evidence="9" id="KW-1185">Reference proteome</keyword>
<feature type="transmembrane region" description="Helical" evidence="6">
    <location>
        <begin position="276"/>
        <end position="299"/>
    </location>
</feature>
<keyword evidence="3 6" id="KW-0812">Transmembrane</keyword>
<evidence type="ECO:0000313" key="9">
    <source>
        <dbReference type="Proteomes" id="UP001597295"/>
    </source>
</evidence>
<feature type="transmembrane region" description="Helical" evidence="6">
    <location>
        <begin position="214"/>
        <end position="239"/>
    </location>
</feature>
<dbReference type="PANTHER" id="PTHR23513">
    <property type="entry name" value="INTEGRAL MEMBRANE EFFLUX PROTEIN-RELATED"/>
    <property type="match status" value="1"/>
</dbReference>
<dbReference type="RefSeq" id="WP_379878444.1">
    <property type="nucleotide sequence ID" value="NZ_JBHUIP010000016.1"/>
</dbReference>
<evidence type="ECO:0000256" key="1">
    <source>
        <dbReference type="ARBA" id="ARBA00004651"/>
    </source>
</evidence>
<dbReference type="PROSITE" id="PS50850">
    <property type="entry name" value="MFS"/>
    <property type="match status" value="1"/>
</dbReference>
<accession>A0ABW5DVW1</accession>
<comment type="caution">
    <text evidence="8">The sequence shown here is derived from an EMBL/GenBank/DDBJ whole genome shotgun (WGS) entry which is preliminary data.</text>
</comment>
<gene>
    <name evidence="8" type="ORF">ACFSM5_20385</name>
</gene>
<keyword evidence="2" id="KW-1003">Cell membrane</keyword>
<comment type="subcellular location">
    <subcellularLocation>
        <location evidence="1">Cell membrane</location>
        <topology evidence="1">Multi-pass membrane protein</topology>
    </subcellularLocation>
</comment>
<dbReference type="InterPro" id="IPR020846">
    <property type="entry name" value="MFS_dom"/>
</dbReference>
<feature type="transmembrane region" description="Helical" evidence="6">
    <location>
        <begin position="44"/>
        <end position="66"/>
    </location>
</feature>
<keyword evidence="4 6" id="KW-1133">Transmembrane helix</keyword>
<dbReference type="PANTHER" id="PTHR23513:SF6">
    <property type="entry name" value="MAJOR FACILITATOR SUPERFAMILY ASSOCIATED DOMAIN-CONTAINING PROTEIN"/>
    <property type="match status" value="1"/>
</dbReference>
<dbReference type="Pfam" id="PF07690">
    <property type="entry name" value="MFS_1"/>
    <property type="match status" value="1"/>
</dbReference>
<dbReference type="CDD" id="cd06173">
    <property type="entry name" value="MFS_MefA_like"/>
    <property type="match status" value="1"/>
</dbReference>
<name>A0ABW5DVW1_9PROT</name>
<evidence type="ECO:0000256" key="5">
    <source>
        <dbReference type="ARBA" id="ARBA00023136"/>
    </source>
</evidence>
<evidence type="ECO:0000256" key="2">
    <source>
        <dbReference type="ARBA" id="ARBA00022475"/>
    </source>
</evidence>
<dbReference type="InterPro" id="IPR011701">
    <property type="entry name" value="MFS"/>
</dbReference>
<dbReference type="Proteomes" id="UP001597295">
    <property type="component" value="Unassembled WGS sequence"/>
</dbReference>
<feature type="transmembrane region" description="Helical" evidence="6">
    <location>
        <begin position="251"/>
        <end position="269"/>
    </location>
</feature>
<organism evidence="8 9">
    <name type="scientific">Lacibacterium aquatile</name>
    <dbReference type="NCBI Taxonomy" id="1168082"/>
    <lineage>
        <taxon>Bacteria</taxon>
        <taxon>Pseudomonadati</taxon>
        <taxon>Pseudomonadota</taxon>
        <taxon>Alphaproteobacteria</taxon>
        <taxon>Rhodospirillales</taxon>
        <taxon>Rhodospirillaceae</taxon>
    </lineage>
</organism>
<keyword evidence="5 6" id="KW-0472">Membrane</keyword>
<feature type="transmembrane region" description="Helical" evidence="6">
    <location>
        <begin position="305"/>
        <end position="325"/>
    </location>
</feature>
<feature type="transmembrane region" description="Helical" evidence="6">
    <location>
        <begin position="164"/>
        <end position="185"/>
    </location>
</feature>
<evidence type="ECO:0000256" key="4">
    <source>
        <dbReference type="ARBA" id="ARBA00022989"/>
    </source>
</evidence>
<dbReference type="EMBL" id="JBHUIP010000016">
    <property type="protein sequence ID" value="MFD2265273.1"/>
    <property type="molecule type" value="Genomic_DNA"/>
</dbReference>
<dbReference type="InterPro" id="IPR036259">
    <property type="entry name" value="MFS_trans_sf"/>
</dbReference>
<feature type="transmembrane region" description="Helical" evidence="6">
    <location>
        <begin position="346"/>
        <end position="368"/>
    </location>
</feature>
<reference evidence="9" key="1">
    <citation type="journal article" date="2019" name="Int. J. Syst. Evol. Microbiol.">
        <title>The Global Catalogue of Microorganisms (GCM) 10K type strain sequencing project: providing services to taxonomists for standard genome sequencing and annotation.</title>
        <authorList>
            <consortium name="The Broad Institute Genomics Platform"/>
            <consortium name="The Broad Institute Genome Sequencing Center for Infectious Disease"/>
            <person name="Wu L."/>
            <person name="Ma J."/>
        </authorList>
    </citation>
    <scope>NUCLEOTIDE SEQUENCE [LARGE SCALE GENOMIC DNA]</scope>
    <source>
        <strain evidence="9">CGMCC 1.19062</strain>
    </source>
</reference>
<proteinExistence type="predicted"/>